<feature type="domain" description="SET" evidence="9">
    <location>
        <begin position="20"/>
        <end position="316"/>
    </location>
</feature>
<dbReference type="GO" id="GO:0032259">
    <property type="term" value="P:methylation"/>
    <property type="evidence" value="ECO:0007669"/>
    <property type="project" value="UniProtKB-KW"/>
</dbReference>
<dbReference type="SUPFAM" id="SSF82199">
    <property type="entry name" value="SET domain"/>
    <property type="match status" value="1"/>
</dbReference>
<evidence type="ECO:0000313" key="10">
    <source>
        <dbReference type="EMBL" id="KAF5321902.1"/>
    </source>
</evidence>
<evidence type="ECO:0000256" key="6">
    <source>
        <dbReference type="ARBA" id="ARBA00023242"/>
    </source>
</evidence>
<dbReference type="InterPro" id="IPR015353">
    <property type="entry name" value="Rubisco_LSMT_subst-bd"/>
</dbReference>
<protein>
    <recommendedName>
        <fullName evidence="2">N-lysine methyltransferase SETD6</fullName>
    </recommendedName>
    <alternativeName>
        <fullName evidence="7">SET domain-containing protein 6</fullName>
    </alternativeName>
</protein>
<dbReference type="AlphaFoldDB" id="A0A8H5BEM6"/>
<dbReference type="Pfam" id="PF09273">
    <property type="entry name" value="Rubis-subs-bind"/>
    <property type="match status" value="1"/>
</dbReference>
<evidence type="ECO:0000313" key="11">
    <source>
        <dbReference type="Proteomes" id="UP000567179"/>
    </source>
</evidence>
<dbReference type="InterPro" id="IPR011383">
    <property type="entry name" value="N-lys_methylase_SETD6"/>
</dbReference>
<keyword evidence="4" id="KW-0808">Transferase</keyword>
<keyword evidence="5" id="KW-0949">S-adenosyl-L-methionine</keyword>
<dbReference type="CDD" id="cd19178">
    <property type="entry name" value="SET_SETD6"/>
    <property type="match status" value="1"/>
</dbReference>
<dbReference type="PANTHER" id="PTHR13271">
    <property type="entry name" value="UNCHARACTERIZED PUTATIVE METHYLTRANSFERASE"/>
    <property type="match status" value="1"/>
</dbReference>
<dbReference type="PROSITE" id="PS50280">
    <property type="entry name" value="SET"/>
    <property type="match status" value="1"/>
</dbReference>
<dbReference type="InterPro" id="IPR046341">
    <property type="entry name" value="SET_dom_sf"/>
</dbReference>
<dbReference type="InterPro" id="IPR050600">
    <property type="entry name" value="SETD3_SETD6_MTase"/>
</dbReference>
<dbReference type="InterPro" id="IPR001214">
    <property type="entry name" value="SET_dom"/>
</dbReference>
<gene>
    <name evidence="10" type="ORF">D9619_001832</name>
</gene>
<dbReference type="GO" id="GO:0005634">
    <property type="term" value="C:nucleus"/>
    <property type="evidence" value="ECO:0007669"/>
    <property type="project" value="UniProtKB-SubCell"/>
</dbReference>
<evidence type="ECO:0000256" key="2">
    <source>
        <dbReference type="ARBA" id="ARBA00016973"/>
    </source>
</evidence>
<keyword evidence="6" id="KW-0539">Nucleus</keyword>
<sequence>MSIQPFFAWFQQHDGFIDTEAMDVIQFPDSEGGRGAVALKDIPEGHTVFFIPRSLVLSTRTSTLPSRFGMDAWKGFGLHEGWSGLMLCMMWEAALGAQSKWSTYFDVLPTTFDTPMFWNDEDLAELQGTCVVEKLGRDQAEKDYNDKVLPAVNSRPDLFVPSDIPTRYSLSTYHLMGSRILSRSFTIEITDDARQHAGDMDAGNTSIVSSGSAMDVDEPKPADGNSCENDHHPDHHAPEPGRDDQAEHGQEGEGEEGGESDEEEEVAAEVVMIPLADILNARYQSENVRLFYEPDCLKMVSTKPIKAGEQIWNTYGDLPNAELLRSYGHVDWLPLPTPFEGEFGNPGDVAELRADVLVQAVAAQDATKTMEQLEERIDWWLEEGGDDVFLLDMDTEDDDEEGHSTSKAKAHSELEIPSTILAFTRLLVSDTDWARAKSKGKPPKPVADAATLRIVHAALVRRLAAYPTTLEEDRCIAADAAKIQVLSVNKRHSLVVRLGEKRVVDAFRGLVERTLRDAEVKEQKEKKENGAVGTGKRKGGPGEKAGNGSKKAKK</sequence>
<evidence type="ECO:0000256" key="1">
    <source>
        <dbReference type="ARBA" id="ARBA00004123"/>
    </source>
</evidence>
<feature type="region of interest" description="Disordered" evidence="8">
    <location>
        <begin position="196"/>
        <end position="265"/>
    </location>
</feature>
<feature type="compositionally biased region" description="Basic and acidic residues" evidence="8">
    <location>
        <begin position="228"/>
        <end position="251"/>
    </location>
</feature>
<name>A0A8H5BEM6_9AGAR</name>
<evidence type="ECO:0000256" key="7">
    <source>
        <dbReference type="ARBA" id="ARBA00030096"/>
    </source>
</evidence>
<dbReference type="Gene3D" id="3.90.1420.10">
    <property type="entry name" value="Rubisco LSMT, substrate-binding domain"/>
    <property type="match status" value="1"/>
</dbReference>
<comment type="subcellular location">
    <subcellularLocation>
        <location evidence="1">Nucleus</location>
    </subcellularLocation>
</comment>
<dbReference type="InterPro" id="IPR044430">
    <property type="entry name" value="SETD6_SET"/>
</dbReference>
<dbReference type="InterPro" id="IPR036464">
    <property type="entry name" value="Rubisco_LSMT_subst-bd_sf"/>
</dbReference>
<comment type="caution">
    <text evidence="10">The sequence shown here is derived from an EMBL/GenBank/DDBJ whole genome shotgun (WGS) entry which is preliminary data.</text>
</comment>
<evidence type="ECO:0000256" key="4">
    <source>
        <dbReference type="ARBA" id="ARBA00022679"/>
    </source>
</evidence>
<dbReference type="PANTHER" id="PTHR13271:SF34">
    <property type="entry name" value="N-LYSINE METHYLTRANSFERASE SETD6"/>
    <property type="match status" value="1"/>
</dbReference>
<dbReference type="OrthoDB" id="341421at2759"/>
<feature type="compositionally biased region" description="Basic and acidic residues" evidence="8">
    <location>
        <begin position="519"/>
        <end position="529"/>
    </location>
</feature>
<evidence type="ECO:0000256" key="5">
    <source>
        <dbReference type="ARBA" id="ARBA00022691"/>
    </source>
</evidence>
<feature type="compositionally biased region" description="Acidic residues" evidence="8">
    <location>
        <begin position="252"/>
        <end position="265"/>
    </location>
</feature>
<dbReference type="GO" id="GO:0016279">
    <property type="term" value="F:protein-lysine N-methyltransferase activity"/>
    <property type="evidence" value="ECO:0007669"/>
    <property type="project" value="InterPro"/>
</dbReference>
<dbReference type="EMBL" id="JAACJJ010000028">
    <property type="protein sequence ID" value="KAF5321902.1"/>
    <property type="molecule type" value="Genomic_DNA"/>
</dbReference>
<reference evidence="10 11" key="1">
    <citation type="journal article" date="2020" name="ISME J.">
        <title>Uncovering the hidden diversity of litter-decomposition mechanisms in mushroom-forming fungi.</title>
        <authorList>
            <person name="Floudas D."/>
            <person name="Bentzer J."/>
            <person name="Ahren D."/>
            <person name="Johansson T."/>
            <person name="Persson P."/>
            <person name="Tunlid A."/>
        </authorList>
    </citation>
    <scope>NUCLEOTIDE SEQUENCE [LARGE SCALE GENOMIC DNA]</scope>
    <source>
        <strain evidence="10 11">CBS 101986</strain>
    </source>
</reference>
<keyword evidence="11" id="KW-1185">Reference proteome</keyword>
<dbReference type="PIRSF" id="PIRSF011771">
    <property type="entry name" value="RMS1_SET"/>
    <property type="match status" value="1"/>
</dbReference>
<organism evidence="10 11">
    <name type="scientific">Psilocybe cf. subviscida</name>
    <dbReference type="NCBI Taxonomy" id="2480587"/>
    <lineage>
        <taxon>Eukaryota</taxon>
        <taxon>Fungi</taxon>
        <taxon>Dikarya</taxon>
        <taxon>Basidiomycota</taxon>
        <taxon>Agaricomycotina</taxon>
        <taxon>Agaricomycetes</taxon>
        <taxon>Agaricomycetidae</taxon>
        <taxon>Agaricales</taxon>
        <taxon>Agaricineae</taxon>
        <taxon>Strophariaceae</taxon>
        <taxon>Psilocybe</taxon>
    </lineage>
</organism>
<dbReference type="Proteomes" id="UP000567179">
    <property type="component" value="Unassembled WGS sequence"/>
</dbReference>
<proteinExistence type="predicted"/>
<feature type="region of interest" description="Disordered" evidence="8">
    <location>
        <begin position="519"/>
        <end position="554"/>
    </location>
</feature>
<evidence type="ECO:0000256" key="8">
    <source>
        <dbReference type="SAM" id="MobiDB-lite"/>
    </source>
</evidence>
<evidence type="ECO:0000259" key="9">
    <source>
        <dbReference type="PROSITE" id="PS50280"/>
    </source>
</evidence>
<dbReference type="Pfam" id="PF00856">
    <property type="entry name" value="SET"/>
    <property type="match status" value="1"/>
</dbReference>
<evidence type="ECO:0000256" key="3">
    <source>
        <dbReference type="ARBA" id="ARBA00022603"/>
    </source>
</evidence>
<accession>A0A8H5BEM6</accession>
<keyword evidence="3" id="KW-0489">Methyltransferase</keyword>
<feature type="compositionally biased region" description="Polar residues" evidence="8">
    <location>
        <begin position="203"/>
        <end position="212"/>
    </location>
</feature>
<dbReference type="Gene3D" id="3.90.1410.10">
    <property type="entry name" value="set domain protein methyltransferase, domain 1"/>
    <property type="match status" value="2"/>
</dbReference>
<dbReference type="SUPFAM" id="SSF81822">
    <property type="entry name" value="RuBisCo LSMT C-terminal, substrate-binding domain"/>
    <property type="match status" value="1"/>
</dbReference>